<dbReference type="AlphaFoldDB" id="A0A9R1SVP5"/>
<feature type="region of interest" description="Disordered" evidence="1">
    <location>
        <begin position="1"/>
        <end position="24"/>
    </location>
</feature>
<proteinExistence type="predicted"/>
<organism evidence="2 3">
    <name type="scientific">Fopius arisanus</name>
    <dbReference type="NCBI Taxonomy" id="64838"/>
    <lineage>
        <taxon>Eukaryota</taxon>
        <taxon>Metazoa</taxon>
        <taxon>Ecdysozoa</taxon>
        <taxon>Arthropoda</taxon>
        <taxon>Hexapoda</taxon>
        <taxon>Insecta</taxon>
        <taxon>Pterygota</taxon>
        <taxon>Neoptera</taxon>
        <taxon>Endopterygota</taxon>
        <taxon>Hymenoptera</taxon>
        <taxon>Apocrita</taxon>
        <taxon>Ichneumonoidea</taxon>
        <taxon>Braconidae</taxon>
        <taxon>Opiinae</taxon>
        <taxon>Fopius</taxon>
    </lineage>
</organism>
<protein>
    <submittedName>
        <fullName evidence="3 4">Uncharacterized protein CG13380</fullName>
    </submittedName>
</protein>
<accession>A0A9R1SVP5</accession>
<dbReference type="RefSeq" id="XP_011297957.1">
    <property type="nucleotide sequence ID" value="XM_011299655.1"/>
</dbReference>
<dbReference type="KEGG" id="fas:105263431"/>
<evidence type="ECO:0000313" key="3">
    <source>
        <dbReference type="RefSeq" id="XP_011297948.1"/>
    </source>
</evidence>
<evidence type="ECO:0000313" key="4">
    <source>
        <dbReference type="RefSeq" id="XP_011297957.1"/>
    </source>
</evidence>
<evidence type="ECO:0000256" key="1">
    <source>
        <dbReference type="SAM" id="MobiDB-lite"/>
    </source>
</evidence>
<sequence>MISSASGRKLLMREMMRSPPARKPKNIEDEVVECPCQRPKKQFICSSCGYIGEGRIRSPCDKHANVIFINDFSRCPICKAYDFMLQEF</sequence>
<gene>
    <name evidence="3 4" type="primary">LOC105263431</name>
</gene>
<accession>A0A9R1TVY5</accession>
<reference evidence="3 4" key="1">
    <citation type="submission" date="2025-04" db="UniProtKB">
        <authorList>
            <consortium name="RefSeq"/>
        </authorList>
    </citation>
    <scope>IDENTIFICATION</scope>
    <source>
        <strain evidence="3 4">USDA-PBARC FA_bdor</strain>
        <tissue evidence="3 4">Whole organism</tissue>
    </source>
</reference>
<dbReference type="GeneID" id="105263431"/>
<dbReference type="RefSeq" id="XP_011297948.1">
    <property type="nucleotide sequence ID" value="XM_011299646.1"/>
</dbReference>
<dbReference type="OrthoDB" id="5974613at2759"/>
<keyword evidence="2" id="KW-1185">Reference proteome</keyword>
<dbReference type="Proteomes" id="UP000694866">
    <property type="component" value="Unplaced"/>
</dbReference>
<name>A0A9R1SVP5_9HYME</name>
<evidence type="ECO:0000313" key="2">
    <source>
        <dbReference type="Proteomes" id="UP000694866"/>
    </source>
</evidence>